<dbReference type="GO" id="GO:0004519">
    <property type="term" value="F:endonuclease activity"/>
    <property type="evidence" value="ECO:0007669"/>
    <property type="project" value="UniProtKB-KW"/>
</dbReference>
<keyword evidence="3" id="KW-0255">Endonuclease</keyword>
<evidence type="ECO:0000256" key="1">
    <source>
        <dbReference type="ARBA" id="ARBA00022747"/>
    </source>
</evidence>
<dbReference type="AlphaFoldDB" id="A0A2A4B3V7"/>
<sequence length="372" mass="40541">MNKVLRPSSDRIALVPDTSYKQITAKLWGKGLTLRGTVTGAEIAASYQNRVRAGQFVISKIDARHGAFGVVPSDLDGAVVSNDFPIFDVEPEHALTEYVSWVSRTDWFVALCKQASEGSTNRVRLKEARFLRQTIPLPSLPEQGRIVARLNTASAAVGRIQALRTEIGEDLASLVIRSNETYGAQPTQLADALVLDEDRVAVAPDTIYPQVGIRGFGGGLFRKGGVTAADTTYRHFNRLSAGQFVVSQVKGWEGAVAICDDESAGLFASPEYRTFRCNPAKLNPRYFAHLCRTSWFHAKLAPATRGQGARRERLRPEMLLAIKIPLPPVEVQDRLVPLFDRVATAAAKSGTSDLDHLLPAMLDDVFDAGVGA</sequence>
<proteinExistence type="predicted"/>
<comment type="caution">
    <text evidence="3">The sequence shown here is derived from an EMBL/GenBank/DDBJ whole genome shotgun (WGS) entry which is preliminary data.</text>
</comment>
<dbReference type="PANTHER" id="PTHR43140:SF1">
    <property type="entry name" value="TYPE I RESTRICTION ENZYME ECOKI SPECIFICITY SUBUNIT"/>
    <property type="match status" value="1"/>
</dbReference>
<name>A0A2A4B3V7_9SPHN</name>
<dbReference type="GO" id="GO:0003677">
    <property type="term" value="F:DNA binding"/>
    <property type="evidence" value="ECO:0007669"/>
    <property type="project" value="UniProtKB-KW"/>
</dbReference>
<accession>A0A2A4B3V7</accession>
<dbReference type="Gene3D" id="3.90.220.20">
    <property type="entry name" value="DNA methylase specificity domains"/>
    <property type="match status" value="4"/>
</dbReference>
<protein>
    <submittedName>
        <fullName evidence="3">Restriction endonuclease subunit S</fullName>
    </submittedName>
</protein>
<keyword evidence="2" id="KW-0238">DNA-binding</keyword>
<keyword evidence="3" id="KW-0378">Hydrolase</keyword>
<keyword evidence="1" id="KW-0680">Restriction system</keyword>
<keyword evidence="4" id="KW-1185">Reference proteome</keyword>
<evidence type="ECO:0000313" key="3">
    <source>
        <dbReference type="EMBL" id="PCD03873.1"/>
    </source>
</evidence>
<evidence type="ECO:0000256" key="2">
    <source>
        <dbReference type="ARBA" id="ARBA00023125"/>
    </source>
</evidence>
<dbReference type="PANTHER" id="PTHR43140">
    <property type="entry name" value="TYPE-1 RESTRICTION ENZYME ECOKI SPECIFICITY PROTEIN"/>
    <property type="match status" value="1"/>
</dbReference>
<dbReference type="EMBL" id="NWMW01000001">
    <property type="protein sequence ID" value="PCD03873.1"/>
    <property type="molecule type" value="Genomic_DNA"/>
</dbReference>
<gene>
    <name evidence="3" type="ORF">COC42_05960</name>
</gene>
<reference evidence="3 4" key="1">
    <citation type="submission" date="2017-09" db="EMBL/GenBank/DDBJ databases">
        <title>Sphingomonas spermidinifaciens 9NM-10, whole genome shotgun sequence.</title>
        <authorList>
            <person name="Feng G."/>
            <person name="Zhu H."/>
        </authorList>
    </citation>
    <scope>NUCLEOTIDE SEQUENCE [LARGE SCALE GENOMIC DNA]</scope>
    <source>
        <strain evidence="3 4">9NM-10</strain>
    </source>
</reference>
<dbReference type="InterPro" id="IPR051212">
    <property type="entry name" value="Type-I_RE_S_subunit"/>
</dbReference>
<keyword evidence="3" id="KW-0540">Nuclease</keyword>
<dbReference type="SUPFAM" id="SSF116734">
    <property type="entry name" value="DNA methylase specificity domain"/>
    <property type="match status" value="2"/>
</dbReference>
<dbReference type="GO" id="GO:0009307">
    <property type="term" value="P:DNA restriction-modification system"/>
    <property type="evidence" value="ECO:0007669"/>
    <property type="project" value="UniProtKB-KW"/>
</dbReference>
<dbReference type="InterPro" id="IPR044946">
    <property type="entry name" value="Restrct_endonuc_typeI_TRD_sf"/>
</dbReference>
<dbReference type="Proteomes" id="UP000218366">
    <property type="component" value="Unassembled WGS sequence"/>
</dbReference>
<evidence type="ECO:0000313" key="4">
    <source>
        <dbReference type="Proteomes" id="UP000218366"/>
    </source>
</evidence>
<organism evidence="3 4">
    <name type="scientific">Sphingomonas spermidinifaciens</name>
    <dbReference type="NCBI Taxonomy" id="1141889"/>
    <lineage>
        <taxon>Bacteria</taxon>
        <taxon>Pseudomonadati</taxon>
        <taxon>Pseudomonadota</taxon>
        <taxon>Alphaproteobacteria</taxon>
        <taxon>Sphingomonadales</taxon>
        <taxon>Sphingomonadaceae</taxon>
        <taxon>Sphingomonas</taxon>
    </lineage>
</organism>